<evidence type="ECO:0000256" key="2">
    <source>
        <dbReference type="SAM" id="Phobius"/>
    </source>
</evidence>
<comment type="caution">
    <text evidence="3">The sequence shown here is derived from an EMBL/GenBank/DDBJ whole genome shotgun (WGS) entry which is preliminary data.</text>
</comment>
<protein>
    <recommendedName>
        <fullName evidence="4">Zinc-finger domain-containing protein</fullName>
    </recommendedName>
</protein>
<sequence>MKNNRYEIEMLSAYLDGELSPKEKIYIEEKIKSSLELQRKLDELKKLKAITSEAKPDLTESYYFEARLMASLNSSESKSEKIKKWIPAFTFTSLAVALIFVLSLNPSFLMNIIEQQKGNLADFYKSNLKPLLYAANLTSEDIFNFALYEELPLDPSNSQTLKLSYDQTGKEFFEIRQNTEKKEQNNLQNFVAALELNESEQKQMDSLLKVYSEKISAQVLVSDKNAIAINPNIWNLRKAVLADILSFARKHGNENFQKIAPVGNIPSFDKNIVWLERVNTTSPKDFIICTPDTVFSAELNFDMAQLNSEMKKVAEEMKQVADEKKKRQLVFNFKIDSSLAGLKDKIKSDKNFKVFVHNNGVQIHLQEVNIPEVDLPNFDSIASIISEATRNFTVVSVGSPELPEVPETRNFVIKKEGTLNTSLRNREVNIDSVIEENNKRIEINNKKRQSSKRIYNDSSANEVKTMVDSLIIKQNEELRRQIEQLRKEIEKFRQDLQNLNNRQKIEEYEEIIKLLEEQIEI</sequence>
<proteinExistence type="predicted"/>
<accession>A0A832DKT2</accession>
<gene>
    <name evidence="3" type="ORF">ENS56_00375</name>
</gene>
<keyword evidence="2" id="KW-0812">Transmembrane</keyword>
<reference evidence="3" key="1">
    <citation type="journal article" date="2020" name="mSystems">
        <title>Genome- and Community-Level Interaction Insights into Carbon Utilization and Element Cycling Functions of Hydrothermarchaeota in Hydrothermal Sediment.</title>
        <authorList>
            <person name="Zhou Z."/>
            <person name="Liu Y."/>
            <person name="Xu W."/>
            <person name="Pan J."/>
            <person name="Luo Z.H."/>
            <person name="Li M."/>
        </authorList>
    </citation>
    <scope>NUCLEOTIDE SEQUENCE [LARGE SCALE GENOMIC DNA]</scope>
    <source>
        <strain evidence="3">SpSt-500</strain>
    </source>
</reference>
<evidence type="ECO:0000256" key="1">
    <source>
        <dbReference type="SAM" id="Coils"/>
    </source>
</evidence>
<dbReference type="AlphaFoldDB" id="A0A832DKT2"/>
<evidence type="ECO:0008006" key="4">
    <source>
        <dbReference type="Google" id="ProtNLM"/>
    </source>
</evidence>
<keyword evidence="2" id="KW-1133">Transmembrane helix</keyword>
<dbReference type="EMBL" id="DSVI01000003">
    <property type="protein sequence ID" value="HGT46476.1"/>
    <property type="molecule type" value="Genomic_DNA"/>
</dbReference>
<feature type="transmembrane region" description="Helical" evidence="2">
    <location>
        <begin position="85"/>
        <end position="104"/>
    </location>
</feature>
<keyword evidence="1" id="KW-0175">Coiled coil</keyword>
<organism evidence="3">
    <name type="scientific">Ignavibacterium album</name>
    <dbReference type="NCBI Taxonomy" id="591197"/>
    <lineage>
        <taxon>Bacteria</taxon>
        <taxon>Pseudomonadati</taxon>
        <taxon>Ignavibacteriota</taxon>
        <taxon>Ignavibacteria</taxon>
        <taxon>Ignavibacteriales</taxon>
        <taxon>Ignavibacteriaceae</taxon>
        <taxon>Ignavibacterium</taxon>
    </lineage>
</organism>
<feature type="coiled-coil region" evidence="1">
    <location>
        <begin position="296"/>
        <end position="327"/>
    </location>
</feature>
<evidence type="ECO:0000313" key="3">
    <source>
        <dbReference type="EMBL" id="HGT46476.1"/>
    </source>
</evidence>
<feature type="coiled-coil region" evidence="1">
    <location>
        <begin position="468"/>
        <end position="518"/>
    </location>
</feature>
<keyword evidence="2" id="KW-0472">Membrane</keyword>
<name>A0A832DKT2_9BACT</name>